<dbReference type="AlphaFoldDB" id="A0A4Q7P9D6"/>
<dbReference type="EMBL" id="SGXG01000001">
    <property type="protein sequence ID" value="RZS96826.1"/>
    <property type="molecule type" value="Genomic_DNA"/>
</dbReference>
<dbReference type="Proteomes" id="UP000292209">
    <property type="component" value="Unassembled WGS sequence"/>
</dbReference>
<dbReference type="RefSeq" id="WP_242617453.1">
    <property type="nucleotide sequence ID" value="NZ_SGXG01000001.1"/>
</dbReference>
<name>A0A4Q7P9D6_9BACT</name>
<comment type="caution">
    <text evidence="1">The sequence shown here is derived from an EMBL/GenBank/DDBJ whole genome shotgun (WGS) entry which is preliminary data.</text>
</comment>
<keyword evidence="2" id="KW-1185">Reference proteome</keyword>
<evidence type="ECO:0000313" key="1">
    <source>
        <dbReference type="EMBL" id="RZS96826.1"/>
    </source>
</evidence>
<protein>
    <submittedName>
        <fullName evidence="1">Uncharacterized protein</fullName>
    </submittedName>
</protein>
<evidence type="ECO:0000313" key="2">
    <source>
        <dbReference type="Proteomes" id="UP000292209"/>
    </source>
</evidence>
<organism evidence="1 2">
    <name type="scientific">Cecembia calidifontis</name>
    <dbReference type="NCBI Taxonomy" id="1187080"/>
    <lineage>
        <taxon>Bacteria</taxon>
        <taxon>Pseudomonadati</taxon>
        <taxon>Bacteroidota</taxon>
        <taxon>Cytophagia</taxon>
        <taxon>Cytophagales</taxon>
        <taxon>Cyclobacteriaceae</taxon>
        <taxon>Cecembia</taxon>
    </lineage>
</organism>
<reference evidence="1 2" key="1">
    <citation type="submission" date="2019-02" db="EMBL/GenBank/DDBJ databases">
        <title>Genomic Encyclopedia of Archaeal and Bacterial Type Strains, Phase II (KMG-II): from individual species to whole genera.</title>
        <authorList>
            <person name="Goeker M."/>
        </authorList>
    </citation>
    <scope>NUCLEOTIDE SEQUENCE [LARGE SCALE GENOMIC DNA]</scope>
    <source>
        <strain evidence="1 2">DSM 21411</strain>
    </source>
</reference>
<accession>A0A4Q7P9D6</accession>
<sequence>MINHSLNELYRTVGVTKQAVQQAKKRQQAFDLEIAQLVILADELREDHPGCGVEKMYYTLKSAGF</sequence>
<proteinExistence type="predicted"/>
<gene>
    <name evidence="1" type="ORF">BC751_2421</name>
</gene>